<evidence type="ECO:0000313" key="2">
    <source>
        <dbReference type="Proteomes" id="UP001346149"/>
    </source>
</evidence>
<dbReference type="Proteomes" id="UP001346149">
    <property type="component" value="Unassembled WGS sequence"/>
</dbReference>
<dbReference type="PANTHER" id="PTHR16469">
    <property type="entry name" value="UBIQUITIN-ASSOCIATED AND SH3 DOMAIN-CONTAINING BA-RELATED"/>
    <property type="match status" value="1"/>
</dbReference>
<dbReference type="Pfam" id="PF00300">
    <property type="entry name" value="His_Phos_1"/>
    <property type="match status" value="1"/>
</dbReference>
<dbReference type="InterPro" id="IPR029033">
    <property type="entry name" value="His_PPase_superfam"/>
</dbReference>
<dbReference type="Gene3D" id="3.40.50.1240">
    <property type="entry name" value="Phosphoglycerate mutase-like"/>
    <property type="match status" value="1"/>
</dbReference>
<dbReference type="PIRSF" id="PIRSF015897">
    <property type="entry name" value="PRIB5"/>
    <property type="match status" value="1"/>
</dbReference>
<dbReference type="PANTHER" id="PTHR16469:SF27">
    <property type="entry name" value="UBIQUITIN-ASSOCIATED AND SH3 DOMAIN-CONTAINING BA-RELATED"/>
    <property type="match status" value="1"/>
</dbReference>
<dbReference type="InterPro" id="IPR012398">
    <property type="entry name" value="PRIB5"/>
</dbReference>
<name>A0AAN7MGU6_TRANT</name>
<reference evidence="1 2" key="1">
    <citation type="journal article" date="2023" name="Hortic Res">
        <title>Pangenome of water caltrop reveals structural variations and asymmetric subgenome divergence after allopolyploidization.</title>
        <authorList>
            <person name="Zhang X."/>
            <person name="Chen Y."/>
            <person name="Wang L."/>
            <person name="Yuan Y."/>
            <person name="Fang M."/>
            <person name="Shi L."/>
            <person name="Lu R."/>
            <person name="Comes H.P."/>
            <person name="Ma Y."/>
            <person name="Chen Y."/>
            <person name="Huang G."/>
            <person name="Zhou Y."/>
            <person name="Zheng Z."/>
            <person name="Qiu Y."/>
        </authorList>
    </citation>
    <scope>NUCLEOTIDE SEQUENCE [LARGE SCALE GENOMIC DNA]</scope>
    <source>
        <strain evidence="1">F231</strain>
    </source>
</reference>
<dbReference type="EMBL" id="JAXQNO010000001">
    <property type="protein sequence ID" value="KAK4803426.1"/>
    <property type="molecule type" value="Genomic_DNA"/>
</dbReference>
<dbReference type="CDD" id="cd07067">
    <property type="entry name" value="HP_PGM_like"/>
    <property type="match status" value="1"/>
</dbReference>
<gene>
    <name evidence="1" type="ORF">SAY86_003243</name>
</gene>
<evidence type="ECO:0000313" key="1">
    <source>
        <dbReference type="EMBL" id="KAK4803426.1"/>
    </source>
</evidence>
<organism evidence="1 2">
    <name type="scientific">Trapa natans</name>
    <name type="common">Water chestnut</name>
    <dbReference type="NCBI Taxonomy" id="22666"/>
    <lineage>
        <taxon>Eukaryota</taxon>
        <taxon>Viridiplantae</taxon>
        <taxon>Streptophyta</taxon>
        <taxon>Embryophyta</taxon>
        <taxon>Tracheophyta</taxon>
        <taxon>Spermatophyta</taxon>
        <taxon>Magnoliopsida</taxon>
        <taxon>eudicotyledons</taxon>
        <taxon>Gunneridae</taxon>
        <taxon>Pentapetalae</taxon>
        <taxon>rosids</taxon>
        <taxon>malvids</taxon>
        <taxon>Myrtales</taxon>
        <taxon>Lythraceae</taxon>
        <taxon>Trapa</taxon>
    </lineage>
</organism>
<dbReference type="InterPro" id="IPR051710">
    <property type="entry name" value="Phosphatase_SH3-domain"/>
</dbReference>
<proteinExistence type="predicted"/>
<sequence>MASLDATAPAKRYQNILVMRHGDRLDNFVSDVDAWVRETARPWDPVLYEAGRHRASVTGVELRTQLGFNIDRVIVSPFMRCVETASEVVSALFTPGETAGAACRSVVPMDPPKIKICVDYGLCEKFNHVTIIYPPEDPAKDGEWGFDLSEIKLKFPEGTVDPQYEPVADKLPKWEETREDARARYERAFRAIADKYPCENLLLITHGAGLKTAVSTFLNGTRIWDVEYCAYVELRREITWNGHSSFSVGEFGDVSHHGYLLRENDGR</sequence>
<dbReference type="AlphaFoldDB" id="A0AAN7MGU6"/>
<evidence type="ECO:0008006" key="3">
    <source>
        <dbReference type="Google" id="ProtNLM"/>
    </source>
</evidence>
<comment type="caution">
    <text evidence="1">The sequence shown here is derived from an EMBL/GenBank/DDBJ whole genome shotgun (WGS) entry which is preliminary data.</text>
</comment>
<accession>A0AAN7MGU6</accession>
<protein>
    <recommendedName>
        <fullName evidence="3">Phosphoglycerate mutase family protein</fullName>
    </recommendedName>
</protein>
<dbReference type="SUPFAM" id="SSF53254">
    <property type="entry name" value="Phosphoglycerate mutase-like"/>
    <property type="match status" value="1"/>
</dbReference>
<dbReference type="InterPro" id="IPR013078">
    <property type="entry name" value="His_Pase_superF_clade-1"/>
</dbReference>
<keyword evidence="2" id="KW-1185">Reference proteome</keyword>